<evidence type="ECO:0000313" key="4">
    <source>
        <dbReference type="Proteomes" id="UP001519887"/>
    </source>
</evidence>
<dbReference type="Proteomes" id="UP001519887">
    <property type="component" value="Unassembled WGS sequence"/>
</dbReference>
<protein>
    <submittedName>
        <fullName evidence="3">Sulfatase-like hydrolase/transferase</fullName>
    </submittedName>
</protein>
<sequence>MKAVMLMFDSLNRHMLAPYGCDWVHTPNFQRLAERSVTFDRCYSGSLPCMPARRDLQTGRCSFLHRSWGPLEPFDDSMIECLRKSGVYTHLTTDHTHYFEDGGATYHTRYNTWEYARGQEGDPWKGHVKNPEIPESLSGRTGDLWRQDWVNRQYLDAEEKQPLAVTVDRGIEFMERNHDQDRWFLQIEAFDP</sequence>
<evidence type="ECO:0000256" key="1">
    <source>
        <dbReference type="ARBA" id="ARBA00008779"/>
    </source>
</evidence>
<dbReference type="InterPro" id="IPR000917">
    <property type="entry name" value="Sulfatase_N"/>
</dbReference>
<comment type="similarity">
    <text evidence="1">Belongs to the sulfatase family.</text>
</comment>
<evidence type="ECO:0000313" key="3">
    <source>
        <dbReference type="EMBL" id="MBW7458085.1"/>
    </source>
</evidence>
<dbReference type="SUPFAM" id="SSF53649">
    <property type="entry name" value="Alkaline phosphatase-like"/>
    <property type="match status" value="1"/>
</dbReference>
<dbReference type="PANTHER" id="PTHR42693:SF33">
    <property type="entry name" value="ARYLSULFATASE"/>
    <property type="match status" value="1"/>
</dbReference>
<accession>A0ABS7CAX8</accession>
<dbReference type="PANTHER" id="PTHR42693">
    <property type="entry name" value="ARYLSULFATASE FAMILY MEMBER"/>
    <property type="match status" value="1"/>
</dbReference>
<feature type="non-terminal residue" evidence="3">
    <location>
        <position position="192"/>
    </location>
</feature>
<keyword evidence="4" id="KW-1185">Reference proteome</keyword>
<organism evidence="3 4">
    <name type="scientific">Paenibacillus sepulcri</name>
    <dbReference type="NCBI Taxonomy" id="359917"/>
    <lineage>
        <taxon>Bacteria</taxon>
        <taxon>Bacillati</taxon>
        <taxon>Bacillota</taxon>
        <taxon>Bacilli</taxon>
        <taxon>Bacillales</taxon>
        <taxon>Paenibacillaceae</taxon>
        <taxon>Paenibacillus</taxon>
    </lineage>
</organism>
<dbReference type="EMBL" id="JAHZIK010001064">
    <property type="protein sequence ID" value="MBW7458085.1"/>
    <property type="molecule type" value="Genomic_DNA"/>
</dbReference>
<proteinExistence type="inferred from homology"/>
<feature type="domain" description="Sulfatase N-terminal" evidence="2">
    <location>
        <begin position="4"/>
        <end position="186"/>
    </location>
</feature>
<dbReference type="InterPro" id="IPR017850">
    <property type="entry name" value="Alkaline_phosphatase_core_sf"/>
</dbReference>
<gene>
    <name evidence="3" type="ORF">K0U00_28985</name>
</gene>
<dbReference type="Pfam" id="PF00884">
    <property type="entry name" value="Sulfatase"/>
    <property type="match status" value="1"/>
</dbReference>
<dbReference type="Gene3D" id="3.40.720.10">
    <property type="entry name" value="Alkaline Phosphatase, subunit A"/>
    <property type="match status" value="1"/>
</dbReference>
<comment type="caution">
    <text evidence="3">The sequence shown here is derived from an EMBL/GenBank/DDBJ whole genome shotgun (WGS) entry which is preliminary data.</text>
</comment>
<evidence type="ECO:0000259" key="2">
    <source>
        <dbReference type="Pfam" id="PF00884"/>
    </source>
</evidence>
<dbReference type="InterPro" id="IPR050738">
    <property type="entry name" value="Sulfatase"/>
</dbReference>
<name>A0ABS7CAX8_9BACL</name>
<reference evidence="3 4" key="1">
    <citation type="submission" date="2021-07" db="EMBL/GenBank/DDBJ databases">
        <title>Paenibacillus radiodurans sp. nov., isolated from the southeastern edge of Tengger Desert.</title>
        <authorList>
            <person name="Zhang G."/>
        </authorList>
    </citation>
    <scope>NUCLEOTIDE SEQUENCE [LARGE SCALE GENOMIC DNA]</scope>
    <source>
        <strain evidence="3 4">CCM 7311</strain>
    </source>
</reference>